<name>A0A0Q9ZHG5_9FLAO</name>
<evidence type="ECO:0000259" key="1">
    <source>
        <dbReference type="Pfam" id="PF13192"/>
    </source>
</evidence>
<feature type="domain" description="Thioredoxin-like fold" evidence="1">
    <location>
        <begin position="4"/>
        <end position="67"/>
    </location>
</feature>
<dbReference type="Proteomes" id="UP000051643">
    <property type="component" value="Unassembled WGS sequence"/>
</dbReference>
<dbReference type="InterPro" id="IPR012336">
    <property type="entry name" value="Thioredoxin-like_fold"/>
</dbReference>
<reference evidence="2" key="1">
    <citation type="submission" date="2015-10" db="EMBL/GenBank/DDBJ databases">
        <title>Draft genome sequence of Salegentibacter mishustinae KCTC 12263.</title>
        <authorList>
            <person name="Lin W."/>
            <person name="Zheng Q."/>
        </authorList>
    </citation>
    <scope>NUCLEOTIDE SEQUENCE [LARGE SCALE GENOMIC DNA]</scope>
    <source>
        <strain evidence="2">KCTC 12263</strain>
    </source>
</reference>
<dbReference type="AlphaFoldDB" id="A0A0Q9ZHG5"/>
<proteinExistence type="predicted"/>
<gene>
    <name evidence="2" type="ORF">APR42_16730</name>
</gene>
<sequence>MKRQIEIFTANCPVCDPVVKMVKELSCDSCEITTYNLVEQCEDKTCIDKVQEYGVKRIPAVAVDGKLLECCTNNGISKEKLIEAGIGKAS</sequence>
<protein>
    <submittedName>
        <fullName evidence="2">Glutaredoxin</fullName>
    </submittedName>
</protein>
<evidence type="ECO:0000313" key="3">
    <source>
        <dbReference type="Proteomes" id="UP000051643"/>
    </source>
</evidence>
<keyword evidence="3" id="KW-1185">Reference proteome</keyword>
<dbReference type="Pfam" id="PF13192">
    <property type="entry name" value="Thioredoxin_3"/>
    <property type="match status" value="1"/>
</dbReference>
<dbReference type="InterPro" id="IPR036249">
    <property type="entry name" value="Thioredoxin-like_sf"/>
</dbReference>
<dbReference type="RefSeq" id="WP_013073416.1">
    <property type="nucleotide sequence ID" value="NZ_BMWR01000022.1"/>
</dbReference>
<dbReference type="STRING" id="270918.APR42_16730"/>
<accession>A0A0Q9ZHG5</accession>
<dbReference type="Gene3D" id="3.40.30.10">
    <property type="entry name" value="Glutaredoxin"/>
    <property type="match status" value="1"/>
</dbReference>
<organism evidence="2 3">
    <name type="scientific">Salegentibacter mishustinae</name>
    <dbReference type="NCBI Taxonomy" id="270918"/>
    <lineage>
        <taxon>Bacteria</taxon>
        <taxon>Pseudomonadati</taxon>
        <taxon>Bacteroidota</taxon>
        <taxon>Flavobacteriia</taxon>
        <taxon>Flavobacteriales</taxon>
        <taxon>Flavobacteriaceae</taxon>
        <taxon>Salegentibacter</taxon>
    </lineage>
</organism>
<dbReference type="EMBL" id="LKTP01000018">
    <property type="protein sequence ID" value="KRG28814.1"/>
    <property type="molecule type" value="Genomic_DNA"/>
</dbReference>
<comment type="caution">
    <text evidence="2">The sequence shown here is derived from an EMBL/GenBank/DDBJ whole genome shotgun (WGS) entry which is preliminary data.</text>
</comment>
<dbReference type="OrthoDB" id="2080764at2"/>
<evidence type="ECO:0000313" key="2">
    <source>
        <dbReference type="EMBL" id="KRG28814.1"/>
    </source>
</evidence>
<dbReference type="SUPFAM" id="SSF52833">
    <property type="entry name" value="Thioredoxin-like"/>
    <property type="match status" value="1"/>
</dbReference>